<dbReference type="SUPFAM" id="SSF52833">
    <property type="entry name" value="Thioredoxin-like"/>
    <property type="match status" value="1"/>
</dbReference>
<dbReference type="InterPro" id="IPR006816">
    <property type="entry name" value="ELMO_dom"/>
</dbReference>
<gene>
    <name evidence="7" type="ORF">N0F65_000757</name>
</gene>
<dbReference type="EMBL" id="DAKRPA010000003">
    <property type="protein sequence ID" value="DBA05069.1"/>
    <property type="molecule type" value="Genomic_DNA"/>
</dbReference>
<evidence type="ECO:0000259" key="6">
    <source>
        <dbReference type="PROSITE" id="PS51335"/>
    </source>
</evidence>
<name>A0AAV2ZKS0_9STRA</name>
<feature type="transmembrane region" description="Helical" evidence="5">
    <location>
        <begin position="329"/>
        <end position="350"/>
    </location>
</feature>
<sequence length="918" mass="101338">RTQPRPGANPQDGAHKGHSRICLQAKTQASTAADMVASTKQFDIVIYGATGFTGELVARYFLSQSETDLTDASAIKWAIAGRNKAKLEKVKEELKHKLPSVSSVVIDQIPVVVADSGNEDAVVAMVRSTRCVLSLVGPYAIYGSLLVKACAENGVHYCDLTGEVVWIEQMIEKYQAVAQQTGARLIHCCGFESVPSELSTMLAAETVIAKTSKAPSEVSMYFTEIQGEASGGTCASVFAMLETSTNDQLLRSQNPFFLTDEATRNDKRALVSANSSKMLMRYERDLKSWSSFFIGGSVNMAVVHRSNYLQKNRYGDKFVYRERLAAGNFFFKALATIGTAFLGVFLYFSWTRALLKRIAPAPGQGPSETVMKNGFFTSKALGYDQEHKLASRVSVRGVGDPGYSLTSKIISECAFCLVKGEYSDKSAAGTTGGFYTPASAIGPALAKRLNDKQLMLFNTRVVGSLARMGNQQGSEWGPEVLGRRPNDNEMIFLYRLQKKMYTRLVESPERYWNVMLSHETADFARISAYWCLDAGFSTENPGDDLRSMGELGLECLVYFAENFPGEAKMMKRNRGGYPFAKAAMAVARALSELLHLVDEQKEKGNFPVAETMYWHLVQSDATFFQLFSLMFMIFEDEYCERFSKDRSLQSSARKCSTALVAELVDVVKLKVLEALKQSPDTVDDLALLCQNGSQIVGKPVQEDEPKDAVERESSWKQHYVSRKNLQKLGKQWSSGAPQQKMLRPPSFLVHPSNQSENDRPEVQDCEQEVEPNHDLFAGLTVSVALVDQFPRMTESERREGSNMGAAGSKENEAAAMAYVDRVLEEHPVAIFSKTYCPYCDMAKDVMKLTGVKYHVVELDQKNDSPTGAEIQAALAVKTGIRTVPNVFLKGSTLGGGSDVQALYQCGKLDELLRKAGLL</sequence>
<proteinExistence type="inferred from homology"/>
<comment type="similarity">
    <text evidence="3">Belongs to the saccharopine dehydrogenase family.</text>
</comment>
<dbReference type="InterPro" id="IPR002109">
    <property type="entry name" value="Glutaredoxin"/>
</dbReference>
<keyword evidence="2" id="KW-0676">Redox-active center</keyword>
<keyword evidence="5" id="KW-0472">Membrane</keyword>
<dbReference type="InterPro" id="IPR014025">
    <property type="entry name" value="Glutaredoxin_subgr"/>
</dbReference>
<dbReference type="Proteomes" id="UP001146120">
    <property type="component" value="Unassembled WGS sequence"/>
</dbReference>
<reference evidence="7" key="1">
    <citation type="submission" date="2022-11" db="EMBL/GenBank/DDBJ databases">
        <authorList>
            <person name="Morgan W.R."/>
            <person name="Tartar A."/>
        </authorList>
    </citation>
    <scope>NUCLEOTIDE SEQUENCE</scope>
    <source>
        <strain evidence="7">ARSEF 373</strain>
    </source>
</reference>
<dbReference type="InterPro" id="IPR036291">
    <property type="entry name" value="NAD(P)-bd_dom_sf"/>
</dbReference>
<dbReference type="GO" id="GO:0005739">
    <property type="term" value="C:mitochondrion"/>
    <property type="evidence" value="ECO:0007669"/>
    <property type="project" value="TreeGrafter"/>
</dbReference>
<keyword evidence="1" id="KW-1015">Disulfide bond</keyword>
<dbReference type="Pfam" id="PF03435">
    <property type="entry name" value="Sacchrp_dh_NADP"/>
    <property type="match status" value="1"/>
</dbReference>
<dbReference type="Gene3D" id="3.40.30.10">
    <property type="entry name" value="Glutaredoxin"/>
    <property type="match status" value="1"/>
</dbReference>
<dbReference type="CDD" id="cd03419">
    <property type="entry name" value="GRX_GRXh_1_2_like"/>
    <property type="match status" value="1"/>
</dbReference>
<evidence type="ECO:0000256" key="1">
    <source>
        <dbReference type="ARBA" id="ARBA00023157"/>
    </source>
</evidence>
<dbReference type="GO" id="GO:0005886">
    <property type="term" value="C:plasma membrane"/>
    <property type="evidence" value="ECO:0007669"/>
    <property type="project" value="TreeGrafter"/>
</dbReference>
<dbReference type="PROSITE" id="PS00195">
    <property type="entry name" value="GLUTAREDOXIN_1"/>
    <property type="match status" value="1"/>
</dbReference>
<feature type="non-terminal residue" evidence="7">
    <location>
        <position position="1"/>
    </location>
</feature>
<evidence type="ECO:0000256" key="4">
    <source>
        <dbReference type="SAM" id="MobiDB-lite"/>
    </source>
</evidence>
<reference evidence="7" key="2">
    <citation type="journal article" date="2023" name="Microbiol Resour">
        <title>Decontamination and Annotation of the Draft Genome Sequence of the Oomycete Lagenidium giganteum ARSEF 373.</title>
        <authorList>
            <person name="Morgan W.R."/>
            <person name="Tartar A."/>
        </authorList>
    </citation>
    <scope>NUCLEOTIDE SEQUENCE</scope>
    <source>
        <strain evidence="7">ARSEF 373</strain>
    </source>
</reference>
<evidence type="ECO:0000256" key="5">
    <source>
        <dbReference type="SAM" id="Phobius"/>
    </source>
</evidence>
<keyword evidence="8" id="KW-1185">Reference proteome</keyword>
<organism evidence="7 8">
    <name type="scientific">Lagenidium giganteum</name>
    <dbReference type="NCBI Taxonomy" id="4803"/>
    <lineage>
        <taxon>Eukaryota</taxon>
        <taxon>Sar</taxon>
        <taxon>Stramenopiles</taxon>
        <taxon>Oomycota</taxon>
        <taxon>Peronosporomycetes</taxon>
        <taxon>Pythiales</taxon>
        <taxon>Pythiaceae</taxon>
    </lineage>
</organism>
<dbReference type="Pfam" id="PF00462">
    <property type="entry name" value="Glutaredoxin"/>
    <property type="match status" value="1"/>
</dbReference>
<dbReference type="GO" id="GO:0005811">
    <property type="term" value="C:lipid droplet"/>
    <property type="evidence" value="ECO:0007669"/>
    <property type="project" value="TreeGrafter"/>
</dbReference>
<evidence type="ECO:0000313" key="8">
    <source>
        <dbReference type="Proteomes" id="UP001146120"/>
    </source>
</evidence>
<comment type="caution">
    <text evidence="7">The sequence shown here is derived from an EMBL/GenBank/DDBJ whole genome shotgun (WGS) entry which is preliminary data.</text>
</comment>
<dbReference type="Gene3D" id="3.40.50.720">
    <property type="entry name" value="NAD(P)-binding Rossmann-like Domain"/>
    <property type="match status" value="1"/>
</dbReference>
<keyword evidence="5" id="KW-0812">Transmembrane</keyword>
<dbReference type="InterPro" id="IPR036249">
    <property type="entry name" value="Thioredoxin-like_sf"/>
</dbReference>
<dbReference type="InterPro" id="IPR005097">
    <property type="entry name" value="Sacchrp_dh_NADP-bd"/>
</dbReference>
<evidence type="ECO:0000256" key="3">
    <source>
        <dbReference type="ARBA" id="ARBA00038048"/>
    </source>
</evidence>
<dbReference type="PRINTS" id="PR00160">
    <property type="entry name" value="GLUTAREDOXIN"/>
</dbReference>
<feature type="transmembrane region" description="Helical" evidence="5">
    <location>
        <begin position="289"/>
        <end position="308"/>
    </location>
</feature>
<dbReference type="Pfam" id="PF04727">
    <property type="entry name" value="ELMO_CED12"/>
    <property type="match status" value="1"/>
</dbReference>
<dbReference type="AlphaFoldDB" id="A0AAV2ZKS0"/>
<dbReference type="PROSITE" id="PS51335">
    <property type="entry name" value="ELMO"/>
    <property type="match status" value="1"/>
</dbReference>
<evidence type="ECO:0000313" key="7">
    <source>
        <dbReference type="EMBL" id="DBA05069.1"/>
    </source>
</evidence>
<dbReference type="InterPro" id="IPR051276">
    <property type="entry name" value="Saccharopine_DH-like_oxidrdct"/>
</dbReference>
<dbReference type="PANTHER" id="PTHR12286:SF5">
    <property type="entry name" value="SACCHAROPINE DEHYDROGENASE-LIKE OXIDOREDUCTASE"/>
    <property type="match status" value="1"/>
</dbReference>
<feature type="domain" description="ELMO" evidence="6">
    <location>
        <begin position="503"/>
        <end position="663"/>
    </location>
</feature>
<accession>A0AAV2ZKS0</accession>
<dbReference type="SUPFAM" id="SSF51735">
    <property type="entry name" value="NAD(P)-binding Rossmann-fold domains"/>
    <property type="match status" value="1"/>
</dbReference>
<feature type="region of interest" description="Disordered" evidence="4">
    <location>
        <begin position="729"/>
        <end position="766"/>
    </location>
</feature>
<dbReference type="PROSITE" id="PS51354">
    <property type="entry name" value="GLUTAREDOXIN_2"/>
    <property type="match status" value="1"/>
</dbReference>
<dbReference type="PANTHER" id="PTHR12286">
    <property type="entry name" value="SACCHAROPINE DEHYDROGENASE-LIKE OXIDOREDUCTASE"/>
    <property type="match status" value="1"/>
</dbReference>
<dbReference type="GO" id="GO:0009247">
    <property type="term" value="P:glycolipid biosynthetic process"/>
    <property type="evidence" value="ECO:0007669"/>
    <property type="project" value="TreeGrafter"/>
</dbReference>
<keyword evidence="5" id="KW-1133">Transmembrane helix</keyword>
<evidence type="ECO:0000256" key="2">
    <source>
        <dbReference type="ARBA" id="ARBA00023284"/>
    </source>
</evidence>
<protein>
    <recommendedName>
        <fullName evidence="6">ELMO domain-containing protein</fullName>
    </recommendedName>
</protein>
<dbReference type="InterPro" id="IPR011767">
    <property type="entry name" value="GLR_AS"/>
</dbReference>